<gene>
    <name evidence="3 5" type="primary">coaE</name>
    <name evidence="5" type="ORF">P271_174</name>
</gene>
<comment type="subcellular location">
    <subcellularLocation>
        <location evidence="3">Cytoplasm</location>
    </subcellularLocation>
</comment>
<keyword evidence="1 3" id="KW-0547">Nucleotide-binding</keyword>
<comment type="caution">
    <text evidence="5">The sequence shown here is derived from an EMBL/GenBank/DDBJ whole genome shotgun (WGS) entry which is preliminary data.</text>
</comment>
<comment type="function">
    <text evidence="3">Catalyzes the phosphorylation of the 3'-hydroxyl group of dephosphocoenzyme A to form coenzyme A.</text>
</comment>
<dbReference type="GO" id="GO:0015937">
    <property type="term" value="P:coenzyme A biosynthetic process"/>
    <property type="evidence" value="ECO:0007669"/>
    <property type="project" value="UniProtKB-UniRule"/>
</dbReference>
<dbReference type="GO" id="GO:0005737">
    <property type="term" value="C:cytoplasm"/>
    <property type="evidence" value="ECO:0007669"/>
    <property type="project" value="UniProtKB-SubCell"/>
</dbReference>
<dbReference type="InterPro" id="IPR001977">
    <property type="entry name" value="Depp_CoAkinase"/>
</dbReference>
<dbReference type="EMBL" id="AWQU01000085">
    <property type="protein sequence ID" value="KFB07342.1"/>
    <property type="molecule type" value="Genomic_DNA"/>
</dbReference>
<protein>
    <recommendedName>
        <fullName evidence="3 4">Dephospho-CoA kinase</fullName>
        <ecNumber evidence="3 4">2.7.1.24</ecNumber>
    </recommendedName>
    <alternativeName>
        <fullName evidence="3">Dephosphocoenzyme A kinase</fullName>
    </alternativeName>
</protein>
<evidence type="ECO:0000256" key="3">
    <source>
        <dbReference type="HAMAP-Rule" id="MF_00376"/>
    </source>
</evidence>
<keyword evidence="6" id="KW-1185">Reference proteome</keyword>
<dbReference type="RefSeq" id="WP_036452307.1">
    <property type="nucleotide sequence ID" value="NZ_AWQU01000085.1"/>
</dbReference>
<evidence type="ECO:0000256" key="4">
    <source>
        <dbReference type="NCBIfam" id="TIGR00152"/>
    </source>
</evidence>
<dbReference type="Gene3D" id="3.40.50.300">
    <property type="entry name" value="P-loop containing nucleotide triphosphate hydrolases"/>
    <property type="match status" value="1"/>
</dbReference>
<dbReference type="Proteomes" id="UP000028523">
    <property type="component" value="Unassembled WGS sequence"/>
</dbReference>
<name>A0A084U306_MALIO</name>
<comment type="caution">
    <text evidence="3">Lacks conserved residue(s) required for the propagation of feature annotation.</text>
</comment>
<dbReference type="NCBIfam" id="TIGR00152">
    <property type="entry name" value="dephospho-CoA kinase"/>
    <property type="match status" value="1"/>
</dbReference>
<comment type="pathway">
    <text evidence="3">Cofactor biosynthesis; coenzyme A biosynthesis; CoA from (R)-pantothenate: step 5/5.</text>
</comment>
<dbReference type="Pfam" id="PF01121">
    <property type="entry name" value="CoaE"/>
    <property type="match status" value="1"/>
</dbReference>
<evidence type="ECO:0000256" key="2">
    <source>
        <dbReference type="ARBA" id="ARBA00022840"/>
    </source>
</evidence>
<dbReference type="EC" id="2.7.1.24" evidence="3 4"/>
<dbReference type="AlphaFoldDB" id="A0A084U306"/>
<comment type="similarity">
    <text evidence="3">Belongs to the CoaE family.</text>
</comment>
<proteinExistence type="inferred from homology"/>
<organism evidence="5 6">
    <name type="scientific">Malacoplasma iowae DK-CPA</name>
    <dbReference type="NCBI Taxonomy" id="1394179"/>
    <lineage>
        <taxon>Bacteria</taxon>
        <taxon>Bacillati</taxon>
        <taxon>Mycoplasmatota</taxon>
        <taxon>Mycoplasmoidales</taxon>
        <taxon>Mycoplasmoidaceae</taxon>
        <taxon>Malacoplasma</taxon>
    </lineage>
</organism>
<keyword evidence="3" id="KW-0963">Cytoplasm</keyword>
<evidence type="ECO:0000256" key="1">
    <source>
        <dbReference type="ARBA" id="ARBA00022741"/>
    </source>
</evidence>
<dbReference type="UniPathway" id="UPA00241">
    <property type="reaction ID" value="UER00356"/>
</dbReference>
<dbReference type="SUPFAM" id="SSF52540">
    <property type="entry name" value="P-loop containing nucleoside triphosphate hydrolases"/>
    <property type="match status" value="1"/>
</dbReference>
<keyword evidence="3" id="KW-0173">Coenzyme A biosynthesis</keyword>
<keyword evidence="2 3" id="KW-0067">ATP-binding</keyword>
<dbReference type="CDD" id="cd02022">
    <property type="entry name" value="DPCK"/>
    <property type="match status" value="1"/>
</dbReference>
<evidence type="ECO:0000313" key="6">
    <source>
        <dbReference type="Proteomes" id="UP000028523"/>
    </source>
</evidence>
<dbReference type="PROSITE" id="PS51219">
    <property type="entry name" value="DPCK"/>
    <property type="match status" value="1"/>
</dbReference>
<dbReference type="GO" id="GO:0004140">
    <property type="term" value="F:dephospho-CoA kinase activity"/>
    <property type="evidence" value="ECO:0007669"/>
    <property type="project" value="UniProtKB-UniRule"/>
</dbReference>
<keyword evidence="3" id="KW-0808">Transferase</keyword>
<dbReference type="GO" id="GO:0005524">
    <property type="term" value="F:ATP binding"/>
    <property type="evidence" value="ECO:0007669"/>
    <property type="project" value="UniProtKB-UniRule"/>
</dbReference>
<evidence type="ECO:0000313" key="5">
    <source>
        <dbReference type="EMBL" id="KFB07342.1"/>
    </source>
</evidence>
<keyword evidence="3 5" id="KW-0418">Kinase</keyword>
<comment type="catalytic activity">
    <reaction evidence="3">
        <text>3'-dephospho-CoA + ATP = ADP + CoA + H(+)</text>
        <dbReference type="Rhea" id="RHEA:18245"/>
        <dbReference type="ChEBI" id="CHEBI:15378"/>
        <dbReference type="ChEBI" id="CHEBI:30616"/>
        <dbReference type="ChEBI" id="CHEBI:57287"/>
        <dbReference type="ChEBI" id="CHEBI:57328"/>
        <dbReference type="ChEBI" id="CHEBI:456216"/>
        <dbReference type="EC" id="2.7.1.24"/>
    </reaction>
</comment>
<sequence length="203" mass="23690">MSKTKKDRSKLICVTGLVNKGKSTAMKIISSYGYDVFIMDEYIHKIYKKNDIGYNAIKTNFGSDYVNEQAVDRDKLRELILNDIKYREKLNSIMFPIMLDKLAKLKKESKGLVFVELGIYIYNPKYFKSTFDFIIGINRDDEITENNPFEKIKNVIKFSTKDVENSKNIDNTKTILVDFIVDNNSSLKDFENNIKKILEYLDK</sequence>
<accession>A0A084U306</accession>
<reference evidence="5 6" key="1">
    <citation type="journal article" date="2014" name="PLoS ONE">
        <title>Reduction of Hydrogen Peroxide Accumulation and Toxicity by a Catalase from Mycoplasma iowae.</title>
        <authorList>
            <person name="Pritchard R.E."/>
            <person name="Prassinos A.J."/>
            <person name="Osborne J.D."/>
            <person name="Raviv Z."/>
            <person name="Balish M.F."/>
        </authorList>
    </citation>
    <scope>NUCLEOTIDE SEQUENCE [LARGE SCALE GENOMIC DNA]</scope>
    <source>
        <strain evidence="5 6">DK-CPA</strain>
    </source>
</reference>
<dbReference type="InterPro" id="IPR027417">
    <property type="entry name" value="P-loop_NTPase"/>
</dbReference>
<dbReference type="HAMAP" id="MF_00376">
    <property type="entry name" value="Dephospho_CoA_kinase"/>
    <property type="match status" value="1"/>
</dbReference>